<sequence>MLVLKEVISLIRKLHKFLESLPPENALESFNDKFFERDRTPPEIRAFGAYLYVSLDSSYRKVSGLLGDLSIRVSHVAVWSWVQRIGERMGDGAFHRKERRVLVADETKIKAENGWIYVFAAMDPENREIVGFHVSEHRESIDVLVFLRKCLKHCKNGPKLITDGGPWHLWPAQILRLDHVAIGGEDRNYIERWFGTLKDRLRIFDVYFPTAKVGSIVNFMRAFCYWYNESRYHLTLKGPPMGGEGGFEQWIKALS</sequence>
<dbReference type="Pfam" id="PF13610">
    <property type="entry name" value="DDE_Tnp_IS240"/>
    <property type="match status" value="1"/>
</dbReference>
<comment type="caution">
    <text evidence="2">The sequence shown here is derived from an EMBL/GenBank/DDBJ whole genome shotgun (WGS) entry which is preliminary data.</text>
</comment>
<proteinExistence type="predicted"/>
<protein>
    <recommendedName>
        <fullName evidence="1">DDE domain-containing protein</fullName>
    </recommendedName>
</protein>
<dbReference type="InterPro" id="IPR012337">
    <property type="entry name" value="RNaseH-like_sf"/>
</dbReference>
<dbReference type="InterPro" id="IPR032874">
    <property type="entry name" value="DDE_dom"/>
</dbReference>
<dbReference type="SUPFAM" id="SSF53098">
    <property type="entry name" value="Ribonuclease H-like"/>
    <property type="match status" value="1"/>
</dbReference>
<dbReference type="EMBL" id="LHXX01000008">
    <property type="protein sequence ID" value="KXB02672.1"/>
    <property type="molecule type" value="Genomic_DNA"/>
</dbReference>
<reference evidence="2 3" key="1">
    <citation type="journal article" date="2016" name="Sci. Rep.">
        <title>Metabolic traits of an uncultured archaeal lineage -MSBL1- from brine pools of the Red Sea.</title>
        <authorList>
            <person name="Mwirichia R."/>
            <person name="Alam I."/>
            <person name="Rashid M."/>
            <person name="Vinu M."/>
            <person name="Ba-Alawi W."/>
            <person name="Anthony Kamau A."/>
            <person name="Kamanda Ngugi D."/>
            <person name="Goker M."/>
            <person name="Klenk H.P."/>
            <person name="Bajic V."/>
            <person name="Stingl U."/>
        </authorList>
    </citation>
    <scope>NUCLEOTIDE SEQUENCE [LARGE SCALE GENOMIC DNA]</scope>
    <source>
        <strain evidence="2">SCGC-AAA261D19</strain>
    </source>
</reference>
<evidence type="ECO:0000259" key="1">
    <source>
        <dbReference type="Pfam" id="PF13610"/>
    </source>
</evidence>
<name>A0A133V8D1_9EURY</name>
<dbReference type="Proteomes" id="UP000070400">
    <property type="component" value="Unassembled WGS sequence"/>
</dbReference>
<evidence type="ECO:0000313" key="3">
    <source>
        <dbReference type="Proteomes" id="UP000070400"/>
    </source>
</evidence>
<keyword evidence="3" id="KW-1185">Reference proteome</keyword>
<accession>A0A133V8D1</accession>
<feature type="domain" description="DDE" evidence="1">
    <location>
        <begin position="104"/>
        <end position="202"/>
    </location>
</feature>
<dbReference type="AlphaFoldDB" id="A0A133V8D1"/>
<dbReference type="PANTHER" id="PTHR39967">
    <property type="match status" value="1"/>
</dbReference>
<gene>
    <name evidence="2" type="ORF">AKJ43_01090</name>
</gene>
<dbReference type="PANTHER" id="PTHR39967:SF1">
    <property type="entry name" value="ISH14-TYPE TRANSPOSASE HSIRS44"/>
    <property type="match status" value="1"/>
</dbReference>
<organism evidence="2 3">
    <name type="scientific">candidate division MSBL1 archaeon SCGC-AAA261D19</name>
    <dbReference type="NCBI Taxonomy" id="1698273"/>
    <lineage>
        <taxon>Archaea</taxon>
        <taxon>Methanobacteriati</taxon>
        <taxon>Methanobacteriota</taxon>
        <taxon>candidate division MSBL1</taxon>
    </lineage>
</organism>
<evidence type="ECO:0000313" key="2">
    <source>
        <dbReference type="EMBL" id="KXB02672.1"/>
    </source>
</evidence>